<feature type="region of interest" description="Disordered" evidence="7">
    <location>
        <begin position="554"/>
        <end position="636"/>
    </location>
</feature>
<name>A0A1N6WC22_9RHOB</name>
<keyword evidence="3" id="KW-1003">Cell membrane</keyword>
<evidence type="ECO:0000313" key="9">
    <source>
        <dbReference type="EMBL" id="SIQ87699.1"/>
    </source>
</evidence>
<feature type="transmembrane region" description="Helical" evidence="8">
    <location>
        <begin position="43"/>
        <end position="64"/>
    </location>
</feature>
<evidence type="ECO:0000256" key="3">
    <source>
        <dbReference type="ARBA" id="ARBA00022475"/>
    </source>
</evidence>
<organism evidence="9 10">
    <name type="scientific">Paracoccus thiocyanatus</name>
    <dbReference type="NCBI Taxonomy" id="34006"/>
    <lineage>
        <taxon>Bacteria</taxon>
        <taxon>Pseudomonadati</taxon>
        <taxon>Pseudomonadota</taxon>
        <taxon>Alphaproteobacteria</taxon>
        <taxon>Rhodobacterales</taxon>
        <taxon>Paracoccaceae</taxon>
        <taxon>Paracoccus</taxon>
    </lineage>
</organism>
<evidence type="ECO:0000313" key="10">
    <source>
        <dbReference type="Proteomes" id="UP000323956"/>
    </source>
</evidence>
<reference evidence="9 10" key="1">
    <citation type="submission" date="2017-01" db="EMBL/GenBank/DDBJ databases">
        <authorList>
            <person name="Varghese N."/>
            <person name="Submissions S."/>
        </authorList>
    </citation>
    <scope>NUCLEOTIDE SEQUENCE [LARGE SCALE GENOMIC DNA]</scope>
    <source>
        <strain evidence="9 10">ATCC 700171</strain>
    </source>
</reference>
<dbReference type="SUPFAM" id="SSF52540">
    <property type="entry name" value="P-loop containing nucleoside triphosphate hydrolases"/>
    <property type="match status" value="1"/>
</dbReference>
<dbReference type="Gene3D" id="3.40.50.300">
    <property type="entry name" value="P-loop containing nucleotide triphosphate hydrolases"/>
    <property type="match status" value="1"/>
</dbReference>
<dbReference type="PANTHER" id="PTHR37937:SF1">
    <property type="entry name" value="CONJUGATIVE TRANSFER: DNA TRANSPORT"/>
    <property type="match status" value="1"/>
</dbReference>
<evidence type="ECO:0000256" key="4">
    <source>
        <dbReference type="ARBA" id="ARBA00022692"/>
    </source>
</evidence>
<feature type="compositionally biased region" description="Acidic residues" evidence="7">
    <location>
        <begin position="586"/>
        <end position="597"/>
    </location>
</feature>
<evidence type="ECO:0000256" key="5">
    <source>
        <dbReference type="ARBA" id="ARBA00022989"/>
    </source>
</evidence>
<evidence type="ECO:0000256" key="6">
    <source>
        <dbReference type="ARBA" id="ARBA00023136"/>
    </source>
</evidence>
<dbReference type="OrthoDB" id="9759295at2"/>
<dbReference type="GO" id="GO:0005886">
    <property type="term" value="C:plasma membrane"/>
    <property type="evidence" value="ECO:0007669"/>
    <property type="project" value="UniProtKB-SubCell"/>
</dbReference>
<dbReference type="RefSeq" id="WP_149766098.1">
    <property type="nucleotide sequence ID" value="NZ_FTMK01000016.1"/>
</dbReference>
<evidence type="ECO:0000256" key="8">
    <source>
        <dbReference type="SAM" id="Phobius"/>
    </source>
</evidence>
<dbReference type="PANTHER" id="PTHR37937">
    <property type="entry name" value="CONJUGATIVE TRANSFER: DNA TRANSPORT"/>
    <property type="match status" value="1"/>
</dbReference>
<keyword evidence="5 8" id="KW-1133">Transmembrane helix</keyword>
<feature type="compositionally biased region" description="Acidic residues" evidence="7">
    <location>
        <begin position="621"/>
        <end position="635"/>
    </location>
</feature>
<dbReference type="AlphaFoldDB" id="A0A1N6WC22"/>
<sequence length="662" mass="74018">MSATKILWGQISIVFLIILATTWGATQYVAWSLGYQAQLGPPWFVLFDVPVYYPPAIFWWWYFYEAYAPPIFAMGGIIAASGGFIAIAVAIGMSVWRAREARNVATYGSARWAETSEIRKAGLLDPDGVVLGCHERDYLRHDGPEHVLCFAPTRSGKGVGLVIPSLLTWPGSAIVHDIKGENWQLTSGFRAQHGRVLLFDPTNPNSSAYNPLLEVRRGKWEVRDVQNIADILVDPEGSLDKRNHWEKTSHSLLVGAILHVLYAEPDKTLAGVAKFLSDPKRPVESTLLAMMRTPHLGEAGPHPVVASAARELRNKSDNEMSGVLSTAMSFLGLYRDPVVAEVTRRCDWRISDIVGGERPTTLYLVVPPSDINRTKPLMRLLLNQVGRRLTEDLQENAGRHRLLLMLDEFPALGRLDFFETALAFMAGYGLKSFLIAQSLNQIEKAYGPNNSILDNCHVRVSFATNDERTAKRVSDALGTATEMKAMKNYAGHRLAPWLSHLMVSRSETARQLLTPGEIMQLPPSDEIVMVAGIPPVRAKKARYFEDERFRERLLAPPELTPPDTPQADNWTALPIPARPEHSVEDPSPEPAEDEDPTQSERRLQPELGRVKPVEKKKPIENEFEAGLADDGDEEVGQNRRMIRHMLDTARRVSMNPHDRMDL</sequence>
<keyword evidence="4 8" id="KW-0812">Transmembrane</keyword>
<feature type="compositionally biased region" description="Basic and acidic residues" evidence="7">
    <location>
        <begin position="598"/>
        <end position="620"/>
    </location>
</feature>
<evidence type="ECO:0000256" key="1">
    <source>
        <dbReference type="ARBA" id="ARBA00004651"/>
    </source>
</evidence>
<comment type="subcellular location">
    <subcellularLocation>
        <location evidence="1">Cell membrane</location>
        <topology evidence="1">Multi-pass membrane protein</topology>
    </subcellularLocation>
</comment>
<evidence type="ECO:0000256" key="2">
    <source>
        <dbReference type="ARBA" id="ARBA00008806"/>
    </source>
</evidence>
<dbReference type="EMBL" id="FTMK01000016">
    <property type="protein sequence ID" value="SIQ87699.1"/>
    <property type="molecule type" value="Genomic_DNA"/>
</dbReference>
<dbReference type="NCBIfam" id="NF010450">
    <property type="entry name" value="PRK13876.1"/>
    <property type="match status" value="1"/>
</dbReference>
<keyword evidence="6 8" id="KW-0472">Membrane</keyword>
<gene>
    <name evidence="9" type="ORF">SAMN05421641_11654</name>
</gene>
<dbReference type="CDD" id="cd01127">
    <property type="entry name" value="TrwB_TraG_TraD_VirD4"/>
    <property type="match status" value="1"/>
</dbReference>
<comment type="similarity">
    <text evidence="2">Belongs to the VirD4/TraG family.</text>
</comment>
<accession>A0A1N6WC22</accession>
<dbReference type="InterPro" id="IPR003688">
    <property type="entry name" value="TraG/VirD4"/>
</dbReference>
<dbReference type="InterPro" id="IPR027417">
    <property type="entry name" value="P-loop_NTPase"/>
</dbReference>
<protein>
    <submittedName>
        <fullName evidence="9">Type IV secretion system protein VirD4</fullName>
    </submittedName>
</protein>
<dbReference type="Proteomes" id="UP000323956">
    <property type="component" value="Unassembled WGS sequence"/>
</dbReference>
<feature type="transmembrane region" description="Helical" evidence="8">
    <location>
        <begin position="6"/>
        <end position="31"/>
    </location>
</feature>
<proteinExistence type="inferred from homology"/>
<evidence type="ECO:0000256" key="7">
    <source>
        <dbReference type="SAM" id="MobiDB-lite"/>
    </source>
</evidence>
<dbReference type="InterPro" id="IPR051539">
    <property type="entry name" value="T4SS-coupling_protein"/>
</dbReference>
<dbReference type="Pfam" id="PF02534">
    <property type="entry name" value="T4SS-DNA_transf"/>
    <property type="match status" value="1"/>
</dbReference>
<feature type="transmembrane region" description="Helical" evidence="8">
    <location>
        <begin position="70"/>
        <end position="93"/>
    </location>
</feature>